<dbReference type="InterPro" id="IPR004865">
    <property type="entry name" value="HSR_dom"/>
</dbReference>
<dbReference type="EMBL" id="BAAFST010000001">
    <property type="protein sequence ID" value="GAB1285173.1"/>
    <property type="molecule type" value="Genomic_DNA"/>
</dbReference>
<feature type="domain" description="HSR" evidence="2">
    <location>
        <begin position="44"/>
        <end position="160"/>
    </location>
</feature>
<reference evidence="3 4" key="1">
    <citation type="submission" date="2024-08" db="EMBL/GenBank/DDBJ databases">
        <title>The draft genome of Apodemus speciosus.</title>
        <authorList>
            <person name="Nabeshima K."/>
            <person name="Suzuki S."/>
            <person name="Onuma M."/>
        </authorList>
    </citation>
    <scope>NUCLEOTIDE SEQUENCE [LARGE SCALE GENOMIC DNA]</scope>
    <source>
        <strain evidence="3">IB14-021</strain>
    </source>
</reference>
<evidence type="ECO:0000313" key="3">
    <source>
        <dbReference type="EMBL" id="GAB1285173.1"/>
    </source>
</evidence>
<dbReference type="Proteomes" id="UP001623349">
    <property type="component" value="Unassembled WGS sequence"/>
</dbReference>
<feature type="region of interest" description="Disordered" evidence="1">
    <location>
        <begin position="33"/>
        <end position="56"/>
    </location>
</feature>
<sequence>MQEGGALSGELLLRLTSCSQLWARADNLKACTEDTGSELTGPGSTPVLEDGRAQPQPQVTSSELLECFKRQKVAISHAIKTTFPFLEGLRDNNFITSKMYEDFQESCRSLVPVQKVIYRALDELEKKFDVEVLHELFSDVNKEEYPDLRLIYEKSFENGSLNELCFQRSDGGEPNSHLSLEQGPSGSISQGSLTWSPLDPSSSEGPRVLKNGT</sequence>
<evidence type="ECO:0000256" key="1">
    <source>
        <dbReference type="SAM" id="MobiDB-lite"/>
    </source>
</evidence>
<comment type="caution">
    <text evidence="3">The sequence shown here is derived from an EMBL/GenBank/DDBJ whole genome shotgun (WGS) entry which is preliminary data.</text>
</comment>
<dbReference type="Pfam" id="PF03172">
    <property type="entry name" value="HSR"/>
    <property type="match status" value="1"/>
</dbReference>
<proteinExistence type="predicted"/>
<organism evidence="3 4">
    <name type="scientific">Apodemus speciosus</name>
    <name type="common">Large Japanese field mouse</name>
    <dbReference type="NCBI Taxonomy" id="105296"/>
    <lineage>
        <taxon>Eukaryota</taxon>
        <taxon>Metazoa</taxon>
        <taxon>Chordata</taxon>
        <taxon>Craniata</taxon>
        <taxon>Vertebrata</taxon>
        <taxon>Euteleostomi</taxon>
        <taxon>Mammalia</taxon>
        <taxon>Eutheria</taxon>
        <taxon>Euarchontoglires</taxon>
        <taxon>Glires</taxon>
        <taxon>Rodentia</taxon>
        <taxon>Myomorpha</taxon>
        <taxon>Muroidea</taxon>
        <taxon>Muridae</taxon>
        <taxon>Murinae</taxon>
        <taxon>Apodemus</taxon>
    </lineage>
</organism>
<dbReference type="PANTHER" id="PTHR46386:SF1">
    <property type="entry name" value="NUCLEAR BODY PROTEIN SP140-LIKE PROTEIN"/>
    <property type="match status" value="1"/>
</dbReference>
<keyword evidence="4" id="KW-1185">Reference proteome</keyword>
<dbReference type="PROSITE" id="PS51414">
    <property type="entry name" value="HSR"/>
    <property type="match status" value="1"/>
</dbReference>
<protein>
    <submittedName>
        <fullName evidence="3">Nuclear autoantigen Sp-100</fullName>
    </submittedName>
</protein>
<accession>A0ABQ0EEA0</accession>
<evidence type="ECO:0000259" key="2">
    <source>
        <dbReference type="PROSITE" id="PS51414"/>
    </source>
</evidence>
<dbReference type="InterPro" id="IPR043563">
    <property type="entry name" value="Sp110/Sp140/Sp140L-like"/>
</dbReference>
<gene>
    <name evidence="3" type="ORF">APTSU1_000040300</name>
</gene>
<evidence type="ECO:0000313" key="4">
    <source>
        <dbReference type="Proteomes" id="UP001623349"/>
    </source>
</evidence>
<feature type="region of interest" description="Disordered" evidence="1">
    <location>
        <begin position="167"/>
        <end position="213"/>
    </location>
</feature>
<name>A0ABQ0EEA0_APOSI</name>
<dbReference type="PANTHER" id="PTHR46386">
    <property type="entry name" value="NUCLEAR BODY PROTEIN SP140"/>
    <property type="match status" value="1"/>
</dbReference>
<feature type="compositionally biased region" description="Polar residues" evidence="1">
    <location>
        <begin position="176"/>
        <end position="204"/>
    </location>
</feature>